<keyword evidence="6" id="KW-1185">Reference proteome</keyword>
<dbReference type="PANTHER" id="PTHR11699">
    <property type="entry name" value="ALDEHYDE DEHYDROGENASE-RELATED"/>
    <property type="match status" value="1"/>
</dbReference>
<dbReference type="EMBL" id="JBHSMD010000002">
    <property type="protein sequence ID" value="MFC5493444.1"/>
    <property type="molecule type" value="Genomic_DNA"/>
</dbReference>
<keyword evidence="1 3" id="KW-0560">Oxidoreductase</keyword>
<dbReference type="PROSITE" id="PS00070">
    <property type="entry name" value="ALDEHYDE_DEHYDR_CYS"/>
    <property type="match status" value="1"/>
</dbReference>
<evidence type="ECO:0000256" key="3">
    <source>
        <dbReference type="RuleBase" id="RU003345"/>
    </source>
</evidence>
<feature type="domain" description="Aldehyde dehydrogenase" evidence="4">
    <location>
        <begin position="6"/>
        <end position="459"/>
    </location>
</feature>
<evidence type="ECO:0000313" key="5">
    <source>
        <dbReference type="EMBL" id="MFC5493444.1"/>
    </source>
</evidence>
<dbReference type="InterPro" id="IPR029510">
    <property type="entry name" value="Ald_DH_CS_GLU"/>
</dbReference>
<evidence type="ECO:0000256" key="2">
    <source>
        <dbReference type="PROSITE-ProRule" id="PRU10007"/>
    </source>
</evidence>
<comment type="similarity">
    <text evidence="3">Belongs to the aldehyde dehydrogenase family.</text>
</comment>
<dbReference type="RefSeq" id="WP_345172564.1">
    <property type="nucleotide sequence ID" value="NZ_BAABFQ010000003.1"/>
</dbReference>
<accession>A0ABW0MZX9</accession>
<sequence>MTGAIIERENPARNDELVGNVVAATPAEVDLVVANARKAQPEWAALDVDSRATAVRTGAERIVAEVDTLAELMARETGKVLGDCRGELLFSAAVLRWAADRAPELLADHVIDDEAGRLLLRRRPYGVVAAVTPWNAPVILAVLKLGPALVAGNAVVVKPSPFAPFAIARVVELLGGWMPEGTVQVVQGEAETATALVGHRGVDRVAFTGGENAGRALASIAGQALTPALMELGGNDPAILLEDADLTPEAMERLVMASFATSGQVCMAVKRLLVPRRRYDEVVDAYRAAADRVLRVGDPLFEGVTLGPVVTAASASRVRGLVEDAVASGAEALVLGGTDAHTDLGRGHFLRPTLVLGASDADRLVAEEQFGPTVPLLAYDTVDEAVARANAGDLGLGASVWSADEDRAFAVATRLEAGFTFVNTHNRTGMALRAPFGGIKRSGWGREYGDEGLLEHTQTCVVHAPGAFRPGGSGLGASAYPV</sequence>
<evidence type="ECO:0000256" key="1">
    <source>
        <dbReference type="ARBA" id="ARBA00023002"/>
    </source>
</evidence>
<proteinExistence type="inferred from homology"/>
<gene>
    <name evidence="5" type="ORF">ACFPKY_10040</name>
</gene>
<dbReference type="InterPro" id="IPR016163">
    <property type="entry name" value="Ald_DH_C"/>
</dbReference>
<dbReference type="Gene3D" id="3.40.605.10">
    <property type="entry name" value="Aldehyde Dehydrogenase, Chain A, domain 1"/>
    <property type="match status" value="1"/>
</dbReference>
<dbReference type="PROSITE" id="PS00687">
    <property type="entry name" value="ALDEHYDE_DEHYDR_GLU"/>
    <property type="match status" value="1"/>
</dbReference>
<evidence type="ECO:0000313" key="6">
    <source>
        <dbReference type="Proteomes" id="UP001595956"/>
    </source>
</evidence>
<name>A0ABW0MZX9_9ACTN</name>
<dbReference type="InterPro" id="IPR015590">
    <property type="entry name" value="Aldehyde_DH_dom"/>
</dbReference>
<feature type="active site" evidence="2">
    <location>
        <position position="231"/>
    </location>
</feature>
<protein>
    <submittedName>
        <fullName evidence="5">Aldehyde dehydrogenase family protein</fullName>
    </submittedName>
</protein>
<dbReference type="Gene3D" id="3.40.309.10">
    <property type="entry name" value="Aldehyde Dehydrogenase, Chain A, domain 2"/>
    <property type="match status" value="1"/>
</dbReference>
<comment type="caution">
    <text evidence="5">The sequence shown here is derived from an EMBL/GenBank/DDBJ whole genome shotgun (WGS) entry which is preliminary data.</text>
</comment>
<dbReference type="Proteomes" id="UP001595956">
    <property type="component" value="Unassembled WGS sequence"/>
</dbReference>
<dbReference type="InterPro" id="IPR016161">
    <property type="entry name" value="Ald_DH/histidinol_DH"/>
</dbReference>
<dbReference type="InterPro" id="IPR016160">
    <property type="entry name" value="Ald_DH_CS_CYS"/>
</dbReference>
<dbReference type="InterPro" id="IPR016162">
    <property type="entry name" value="Ald_DH_N"/>
</dbReference>
<organism evidence="5 6">
    <name type="scientific">Nocardioides caricicola</name>
    <dbReference type="NCBI Taxonomy" id="634770"/>
    <lineage>
        <taxon>Bacteria</taxon>
        <taxon>Bacillati</taxon>
        <taxon>Actinomycetota</taxon>
        <taxon>Actinomycetes</taxon>
        <taxon>Propionibacteriales</taxon>
        <taxon>Nocardioidaceae</taxon>
        <taxon>Nocardioides</taxon>
    </lineage>
</organism>
<evidence type="ECO:0000259" key="4">
    <source>
        <dbReference type="Pfam" id="PF00171"/>
    </source>
</evidence>
<dbReference type="Pfam" id="PF00171">
    <property type="entry name" value="Aldedh"/>
    <property type="match status" value="1"/>
</dbReference>
<dbReference type="SUPFAM" id="SSF53720">
    <property type="entry name" value="ALDH-like"/>
    <property type="match status" value="1"/>
</dbReference>
<reference evidence="6" key="1">
    <citation type="journal article" date="2019" name="Int. J. Syst. Evol. Microbiol.">
        <title>The Global Catalogue of Microorganisms (GCM) 10K type strain sequencing project: providing services to taxonomists for standard genome sequencing and annotation.</title>
        <authorList>
            <consortium name="The Broad Institute Genomics Platform"/>
            <consortium name="The Broad Institute Genome Sequencing Center for Infectious Disease"/>
            <person name="Wu L."/>
            <person name="Ma J."/>
        </authorList>
    </citation>
    <scope>NUCLEOTIDE SEQUENCE [LARGE SCALE GENOMIC DNA]</scope>
    <source>
        <strain evidence="6">KACC 13778</strain>
    </source>
</reference>